<dbReference type="Proteomes" id="UP000186698">
    <property type="component" value="Chromosome 4L"/>
</dbReference>
<evidence type="ECO:0000313" key="8">
    <source>
        <dbReference type="RefSeq" id="XP_018113530.1"/>
    </source>
</evidence>
<dbReference type="GO" id="GO:0003677">
    <property type="term" value="F:DNA binding"/>
    <property type="evidence" value="ECO:0007669"/>
    <property type="project" value="UniProtKB-UniRule"/>
</dbReference>
<dbReference type="SUPFAM" id="SSF57716">
    <property type="entry name" value="Glucocorticoid receptor-like (DNA-binding domain)"/>
    <property type="match status" value="1"/>
</dbReference>
<sequence length="405" mass="45678">MPCCIVKGCSHKSGQKSLHPDVILHQFPHSKEQIKKWLLQTGQFSEDLDMMTERIIKGLKQSSFRMCSMHFEEHCYMMKNNKKVLKPNAVPTIFPTIPRPAVLTALPMPTPIPPAKRKRVEEEEQPSTSQTIIRIVSRLVTTSTQTKDTMFCSTKGTMTSPNQFSNSVGIQNSVTMKEISTQTKDFIEAEMCNVTKDHTYPVCFSTPLKQITLQQSSNLGSPIEQSPSFCDPLVSPTKSSVSGHAERSFIESSSAYPKDSTFEIQEQTSSDDVDITVGSLDEPTITEKHDCRKQRKFIVYEKQLDMLLNLVRCQHRSVSPCNAPIIECKKYTDGSMLKVKLSCLDGHDSLQWNSQPMSDDISIGNVALASCIILVGYTYQRMKEFFNLMNIPFFSHTKSVHFSSH</sequence>
<proteinExistence type="predicted"/>
<dbReference type="AlphaFoldDB" id="A0A8J0V0K5"/>
<gene>
    <name evidence="8" type="primary">LOC108714127</name>
</gene>
<keyword evidence="2 5" id="KW-0863">Zinc-finger</keyword>
<evidence type="ECO:0000256" key="1">
    <source>
        <dbReference type="ARBA" id="ARBA00022723"/>
    </source>
</evidence>
<accession>A0A8J0V0K5</accession>
<dbReference type="KEGG" id="xla:108714127"/>
<evidence type="ECO:0000256" key="4">
    <source>
        <dbReference type="ARBA" id="ARBA00023125"/>
    </source>
</evidence>
<dbReference type="OrthoDB" id="9909776at2759"/>
<keyword evidence="1" id="KW-0479">Metal-binding</keyword>
<keyword evidence="7" id="KW-1185">Reference proteome</keyword>
<dbReference type="PROSITE" id="PS50950">
    <property type="entry name" value="ZF_THAP"/>
    <property type="match status" value="1"/>
</dbReference>
<keyword evidence="4 5" id="KW-0238">DNA-binding</keyword>
<protein>
    <submittedName>
        <fullName evidence="8">Uncharacterized protein LOC108714127</fullName>
    </submittedName>
</protein>
<organism evidence="7 8">
    <name type="scientific">Xenopus laevis</name>
    <name type="common">African clawed frog</name>
    <dbReference type="NCBI Taxonomy" id="8355"/>
    <lineage>
        <taxon>Eukaryota</taxon>
        <taxon>Metazoa</taxon>
        <taxon>Chordata</taxon>
        <taxon>Craniata</taxon>
        <taxon>Vertebrata</taxon>
        <taxon>Euteleostomi</taxon>
        <taxon>Amphibia</taxon>
        <taxon>Batrachia</taxon>
        <taxon>Anura</taxon>
        <taxon>Pipoidea</taxon>
        <taxon>Pipidae</taxon>
        <taxon>Xenopodinae</taxon>
        <taxon>Xenopus</taxon>
        <taxon>Xenopus</taxon>
    </lineage>
</organism>
<keyword evidence="3" id="KW-0862">Zinc</keyword>
<dbReference type="GO" id="GO:0008270">
    <property type="term" value="F:zinc ion binding"/>
    <property type="evidence" value="ECO:0007669"/>
    <property type="project" value="UniProtKB-KW"/>
</dbReference>
<evidence type="ECO:0000256" key="2">
    <source>
        <dbReference type="ARBA" id="ARBA00022771"/>
    </source>
</evidence>
<feature type="domain" description="THAP-type" evidence="6">
    <location>
        <begin position="1"/>
        <end position="94"/>
    </location>
</feature>
<evidence type="ECO:0000259" key="6">
    <source>
        <dbReference type="PROSITE" id="PS50950"/>
    </source>
</evidence>
<dbReference type="PANTHER" id="PTHR28624">
    <property type="entry name" value="COILED-COIL DOMAIN-CONTAINING PROTEIN 51"/>
    <property type="match status" value="1"/>
</dbReference>
<dbReference type="InterPro" id="IPR037660">
    <property type="entry name" value="CCDC51"/>
</dbReference>
<evidence type="ECO:0000256" key="5">
    <source>
        <dbReference type="PROSITE-ProRule" id="PRU00309"/>
    </source>
</evidence>
<dbReference type="RefSeq" id="XP_018113530.1">
    <property type="nucleotide sequence ID" value="XM_018258041.2"/>
</dbReference>
<evidence type="ECO:0000256" key="3">
    <source>
        <dbReference type="ARBA" id="ARBA00022833"/>
    </source>
</evidence>
<dbReference type="SMART" id="SM00980">
    <property type="entry name" value="THAP"/>
    <property type="match status" value="1"/>
</dbReference>
<dbReference type="Pfam" id="PF05485">
    <property type="entry name" value="THAP"/>
    <property type="match status" value="1"/>
</dbReference>
<dbReference type="InterPro" id="IPR006612">
    <property type="entry name" value="THAP_Znf"/>
</dbReference>
<dbReference type="SMART" id="SM00692">
    <property type="entry name" value="DM3"/>
    <property type="match status" value="1"/>
</dbReference>
<dbReference type="PANTHER" id="PTHR28624:SF1">
    <property type="entry name" value="MITOCHONDRIAL POTASSIUM CHANNEL"/>
    <property type="match status" value="1"/>
</dbReference>
<evidence type="ECO:0000313" key="7">
    <source>
        <dbReference type="Proteomes" id="UP000186698"/>
    </source>
</evidence>
<dbReference type="GeneID" id="108714127"/>
<reference evidence="8" key="1">
    <citation type="submission" date="2025-08" db="UniProtKB">
        <authorList>
            <consortium name="RefSeq"/>
        </authorList>
    </citation>
    <scope>IDENTIFICATION</scope>
    <source>
        <strain evidence="8">J_2021</strain>
        <tissue evidence="8">Erythrocytes</tissue>
    </source>
</reference>
<name>A0A8J0V0K5_XENLA</name>